<feature type="domain" description="J" evidence="1">
    <location>
        <begin position="95"/>
        <end position="161"/>
    </location>
</feature>
<name>D3SPR1_THEAH</name>
<keyword evidence="2" id="KW-0346">Stress response</keyword>
<dbReference type="InterPro" id="IPR001623">
    <property type="entry name" value="DnaJ_domain"/>
</dbReference>
<evidence type="ECO:0000313" key="2">
    <source>
        <dbReference type="EMBL" id="ADC89148.1"/>
    </source>
</evidence>
<dbReference type="eggNOG" id="COG0484">
    <property type="taxonomic scope" value="Bacteria"/>
</dbReference>
<dbReference type="Pfam" id="PF00226">
    <property type="entry name" value="DnaJ"/>
    <property type="match status" value="1"/>
</dbReference>
<dbReference type="KEGG" id="tal:Thal_0514"/>
<dbReference type="InterPro" id="IPR036869">
    <property type="entry name" value="J_dom_sf"/>
</dbReference>
<dbReference type="RefSeq" id="WP_012991555.1">
    <property type="nucleotide sequence ID" value="NC_013894.1"/>
</dbReference>
<reference evidence="3" key="1">
    <citation type="journal article" date="2010" name="Stand. Genomic Sci.">
        <title>Complete genome sequence of Thermocrinis albus type strain (HI 11/12T).</title>
        <authorList>
            <person name="Wirth R."/>
            <person name="Sikorski J."/>
            <person name="Brambilla E."/>
            <person name="Misra M."/>
            <person name="Lapidus A."/>
            <person name="Copeland A."/>
            <person name="Nolan M."/>
            <person name="Lucas S."/>
            <person name="Chen F."/>
            <person name="Tice H."/>
            <person name="Cheng J.F."/>
            <person name="Han C."/>
            <person name="Detter J.C."/>
            <person name="Tapia R."/>
            <person name="Bruce D."/>
            <person name="Goodwin L."/>
            <person name="Pitluck S."/>
            <person name="Pati A."/>
            <person name="Anderson I."/>
            <person name="Ivanova N."/>
            <person name="Mavromatis K."/>
            <person name="Mikhailova N."/>
            <person name="Chen A."/>
            <person name="Palaniappan K."/>
            <person name="Bilek Y."/>
            <person name="Hader T."/>
            <person name="Land M."/>
            <person name="Hauser L."/>
            <person name="Chang Y.J."/>
            <person name="Jeffries C.D."/>
            <person name="Tindall B.J."/>
            <person name="Rohde M."/>
            <person name="Goker M."/>
            <person name="Bristow J."/>
            <person name="Eisen J.A."/>
            <person name="Markowitz V."/>
            <person name="Hugenholtz P."/>
            <person name="Kyrpides N.C."/>
            <person name="Klenk H.P."/>
        </authorList>
    </citation>
    <scope>NUCLEOTIDE SEQUENCE [LARGE SCALE GENOMIC DNA]</scope>
    <source>
        <strain evidence="3">DSM 14484 / JCM 11386 / HI 11/12</strain>
    </source>
</reference>
<dbReference type="AlphaFoldDB" id="D3SPR1"/>
<organism evidence="2 3">
    <name type="scientific">Thermocrinis albus (strain DSM 14484 / JCM 11386 / HI 11/12)</name>
    <dbReference type="NCBI Taxonomy" id="638303"/>
    <lineage>
        <taxon>Bacteria</taxon>
        <taxon>Pseudomonadati</taxon>
        <taxon>Aquificota</taxon>
        <taxon>Aquificia</taxon>
        <taxon>Aquificales</taxon>
        <taxon>Aquificaceae</taxon>
        <taxon>Thermocrinis</taxon>
    </lineage>
</organism>
<evidence type="ECO:0000259" key="1">
    <source>
        <dbReference type="PROSITE" id="PS50076"/>
    </source>
</evidence>
<evidence type="ECO:0000313" key="3">
    <source>
        <dbReference type="Proteomes" id="UP000002043"/>
    </source>
</evidence>
<gene>
    <name evidence="2" type="ordered locus">Thal_0514</name>
</gene>
<dbReference type="PROSITE" id="PS50076">
    <property type="entry name" value="DNAJ_2"/>
    <property type="match status" value="1"/>
</dbReference>
<keyword evidence="3" id="KW-1185">Reference proteome</keyword>
<accession>D3SPR1</accession>
<dbReference type="Proteomes" id="UP000002043">
    <property type="component" value="Chromosome"/>
</dbReference>
<protein>
    <submittedName>
        <fullName evidence="2">Heat shock protein DnaJ domain protein</fullName>
    </submittedName>
</protein>
<dbReference type="STRING" id="638303.Thal_0514"/>
<dbReference type="SMART" id="SM00271">
    <property type="entry name" value="DnaJ"/>
    <property type="match status" value="1"/>
</dbReference>
<proteinExistence type="predicted"/>
<sequence length="161" mass="20031">MRNFYIKVLDYLLEKRLEAFQAHFFQLNRNFGDNVDRFIRVWFEGYILKRLIQHFPLSDIVEHYPSYMRRKRQLIRSYVATYWSFCKRPYRFPTKVTESLRFFGLDTLDEAKLRKAYRQMVLKYHPDRYGNREEAHRRMVLINYHYQVLLSYLSRLRNDPV</sequence>
<dbReference type="SUPFAM" id="SSF46565">
    <property type="entry name" value="Chaperone J-domain"/>
    <property type="match status" value="1"/>
</dbReference>
<dbReference type="EMBL" id="CP001931">
    <property type="protein sequence ID" value="ADC89148.1"/>
    <property type="molecule type" value="Genomic_DNA"/>
</dbReference>
<dbReference type="HOGENOM" id="CLU_1667012_0_0_0"/>
<dbReference type="Gene3D" id="1.10.287.110">
    <property type="entry name" value="DnaJ domain"/>
    <property type="match status" value="1"/>
</dbReference>
<dbReference type="SUPFAM" id="SSF158702">
    <property type="entry name" value="Sec63 N-terminal domain-like"/>
    <property type="match status" value="1"/>
</dbReference>
<dbReference type="CDD" id="cd06257">
    <property type="entry name" value="DnaJ"/>
    <property type="match status" value="1"/>
</dbReference>